<comment type="caution">
    <text evidence="8">The sequence shown here is derived from an EMBL/GenBank/DDBJ whole genome shotgun (WGS) entry which is preliminary data.</text>
</comment>
<evidence type="ECO:0000256" key="7">
    <source>
        <dbReference type="SAM" id="Phobius"/>
    </source>
</evidence>
<keyword evidence="5" id="KW-0333">Golgi apparatus</keyword>
<dbReference type="PANTHER" id="PTHR16133">
    <property type="entry name" value="SOLUTE CARRIER FAMILY 39 ZINC TRANSPORTER , MEMBER 9-RELATED"/>
    <property type="match status" value="1"/>
</dbReference>
<dbReference type="PANTHER" id="PTHR16133:SF0">
    <property type="entry name" value="ZINC_IRON REGULATED TRANSPORTER-RELATED PROTEIN 102B, ISOFORM E"/>
    <property type="match status" value="1"/>
</dbReference>
<dbReference type="InterPro" id="IPR045891">
    <property type="entry name" value="ZIP9"/>
</dbReference>
<name>A0ABP1FMZ7_9CHLO</name>
<organism evidence="8 9">
    <name type="scientific">Coccomyxa viridis</name>
    <dbReference type="NCBI Taxonomy" id="1274662"/>
    <lineage>
        <taxon>Eukaryota</taxon>
        <taxon>Viridiplantae</taxon>
        <taxon>Chlorophyta</taxon>
        <taxon>core chlorophytes</taxon>
        <taxon>Trebouxiophyceae</taxon>
        <taxon>Trebouxiophyceae incertae sedis</taxon>
        <taxon>Coccomyxaceae</taxon>
        <taxon>Coccomyxa</taxon>
    </lineage>
</organism>
<evidence type="ECO:0000256" key="1">
    <source>
        <dbReference type="ARBA" id="ARBA00004127"/>
    </source>
</evidence>
<dbReference type="EMBL" id="CAXHTA020000004">
    <property type="protein sequence ID" value="CAL5220544.1"/>
    <property type="molecule type" value="Genomic_DNA"/>
</dbReference>
<evidence type="ECO:0000256" key="3">
    <source>
        <dbReference type="ARBA" id="ARBA00022692"/>
    </source>
</evidence>
<feature type="transmembrane region" description="Helical" evidence="7">
    <location>
        <begin position="346"/>
        <end position="365"/>
    </location>
</feature>
<evidence type="ECO:0000256" key="2">
    <source>
        <dbReference type="ARBA" id="ARBA00004394"/>
    </source>
</evidence>
<feature type="transmembrane region" description="Helical" evidence="7">
    <location>
        <begin position="312"/>
        <end position="334"/>
    </location>
</feature>
<sequence length="371" mass="37973">MIRGFSFNATSLRESLHTATSGILTLPSTAPSVLSKGSGLAWRSIQPAVAPALGHLSASGYSPAAAPQAAVMPLSNTQHLTATCVVMFIAALGAGYLPTLVRISESKFSVLGALGAGLLTGTALAVILPEGFHAFQAAQNATDEALPDWAIGAVLVAGFLGMLLLDQLQHRVGGPHVHGHAHGRGALHARNSDEDLEDAISATIPSARMAGKGKQDAANRALIGLLVHSAADGFAVGASSVSTSASLSFLVAVAMVLHKAPVAFGLATYLLSAKWTPQRTRHGLLIFAAASPVVAALTYLAIMAAPGLSSQASIALCVLFSGGTFLYASCIHILPEVIGERQKLSLVELGAVLIGGILPIVFTALHGDHHH</sequence>
<evidence type="ECO:0000256" key="6">
    <source>
        <dbReference type="ARBA" id="ARBA00023136"/>
    </source>
</evidence>
<evidence type="ECO:0000256" key="5">
    <source>
        <dbReference type="ARBA" id="ARBA00023034"/>
    </source>
</evidence>
<proteinExistence type="predicted"/>
<keyword evidence="9" id="KW-1185">Reference proteome</keyword>
<evidence type="ECO:0000313" key="8">
    <source>
        <dbReference type="EMBL" id="CAL5220544.1"/>
    </source>
</evidence>
<keyword evidence="4 7" id="KW-1133">Transmembrane helix</keyword>
<feature type="transmembrane region" description="Helical" evidence="7">
    <location>
        <begin position="80"/>
        <end position="101"/>
    </location>
</feature>
<evidence type="ECO:0000313" key="9">
    <source>
        <dbReference type="Proteomes" id="UP001497392"/>
    </source>
</evidence>
<accession>A0ABP1FMZ7</accession>
<feature type="transmembrane region" description="Helical" evidence="7">
    <location>
        <begin position="283"/>
        <end position="306"/>
    </location>
</feature>
<reference evidence="8 9" key="1">
    <citation type="submission" date="2024-06" db="EMBL/GenBank/DDBJ databases">
        <authorList>
            <person name="Kraege A."/>
            <person name="Thomma B."/>
        </authorList>
    </citation>
    <scope>NUCLEOTIDE SEQUENCE [LARGE SCALE GENOMIC DNA]</scope>
</reference>
<dbReference type="InterPro" id="IPR003689">
    <property type="entry name" value="ZIP"/>
</dbReference>
<comment type="subcellular location">
    <subcellularLocation>
        <location evidence="1">Endomembrane system</location>
        <topology evidence="1">Multi-pass membrane protein</topology>
    </subcellularLocation>
    <subcellularLocation>
        <location evidence="2">Golgi apparatus membrane</location>
    </subcellularLocation>
</comment>
<protein>
    <submittedName>
        <fullName evidence="8">G2580 protein</fullName>
    </submittedName>
</protein>
<feature type="transmembrane region" description="Helical" evidence="7">
    <location>
        <begin position="221"/>
        <end position="241"/>
    </location>
</feature>
<gene>
    <name evidence="8" type="primary">g2580</name>
    <name evidence="8" type="ORF">VP750_LOCUS2203</name>
</gene>
<dbReference type="Pfam" id="PF02535">
    <property type="entry name" value="Zip"/>
    <property type="match status" value="1"/>
</dbReference>
<keyword evidence="3 7" id="KW-0812">Transmembrane</keyword>
<feature type="transmembrane region" description="Helical" evidence="7">
    <location>
        <begin position="108"/>
        <end position="129"/>
    </location>
</feature>
<evidence type="ECO:0000256" key="4">
    <source>
        <dbReference type="ARBA" id="ARBA00022989"/>
    </source>
</evidence>
<dbReference type="Proteomes" id="UP001497392">
    <property type="component" value="Unassembled WGS sequence"/>
</dbReference>
<feature type="transmembrane region" description="Helical" evidence="7">
    <location>
        <begin position="247"/>
        <end position="271"/>
    </location>
</feature>
<feature type="transmembrane region" description="Helical" evidence="7">
    <location>
        <begin position="149"/>
        <end position="165"/>
    </location>
</feature>
<keyword evidence="6 7" id="KW-0472">Membrane</keyword>